<dbReference type="EMBL" id="JARBDR010000337">
    <property type="protein sequence ID" value="KAJ8315643.1"/>
    <property type="molecule type" value="Genomic_DNA"/>
</dbReference>
<dbReference type="InterPro" id="IPR001370">
    <property type="entry name" value="BIR_rpt"/>
</dbReference>
<keyword evidence="2" id="KW-1185">Reference proteome</keyword>
<proteinExistence type="predicted"/>
<reference evidence="1 2" key="1">
    <citation type="submission" date="2022-12" db="EMBL/GenBank/DDBJ databases">
        <title>Chromosome-level genome of Tegillarca granosa.</title>
        <authorList>
            <person name="Kim J."/>
        </authorList>
    </citation>
    <scope>NUCLEOTIDE SEQUENCE [LARGE SCALE GENOMIC DNA]</scope>
    <source>
        <strain evidence="1">Teg-2019</strain>
        <tissue evidence="1">Adductor muscle</tissue>
    </source>
</reference>
<protein>
    <submittedName>
        <fullName evidence="1">Uncharacterized protein</fullName>
    </submittedName>
</protein>
<evidence type="ECO:0000313" key="2">
    <source>
        <dbReference type="Proteomes" id="UP001217089"/>
    </source>
</evidence>
<dbReference type="Gene3D" id="1.10.1170.10">
    <property type="entry name" value="Inhibitor Of Apoptosis Protein (2mihbC-IAP-1), Chain A"/>
    <property type="match status" value="2"/>
</dbReference>
<dbReference type="PROSITE" id="PS50143">
    <property type="entry name" value="BIR_REPEAT_2"/>
    <property type="match status" value="2"/>
</dbReference>
<gene>
    <name evidence="1" type="ORF">KUTeg_007793</name>
</gene>
<name>A0ABQ9FIT7_TEGGR</name>
<evidence type="ECO:0000313" key="1">
    <source>
        <dbReference type="EMBL" id="KAJ8315643.1"/>
    </source>
</evidence>
<dbReference type="Pfam" id="PF00653">
    <property type="entry name" value="BIR"/>
    <property type="match status" value="2"/>
</dbReference>
<dbReference type="PANTHER" id="PTHR10044:SF139">
    <property type="entry name" value="DEATH-ASSOCIATED INHIBITOR OF APOPTOSIS 2"/>
    <property type="match status" value="1"/>
</dbReference>
<sequence length="269" mass="30582">MIGSIPGQSNLRNEWFRLSTFKRWDGAVSAICLSKNGLYFTGVEQNVKCYKCSKNTSLFGITGLSVDQAEVHESWCPWISEWDSDNESIHEFSELSDQEVKRGKISANGVESGTLACCPEERCTVHRGCQDLFLIPAHQKTSIKREDYIKILNDIEAADAEYPAFEPIERRRRTFRTSRKHSILLDQFAEAGFFVKGDPGIVYCFFCGLGLRTDALDYDPWIEHARWIPTCPHVVSNKGKLFVHCCLEITVTEITLKQRMCKYCDGGES</sequence>
<comment type="caution">
    <text evidence="1">The sequence shown here is derived from an EMBL/GenBank/DDBJ whole genome shotgun (WGS) entry which is preliminary data.</text>
</comment>
<dbReference type="Proteomes" id="UP001217089">
    <property type="component" value="Unassembled WGS sequence"/>
</dbReference>
<dbReference type="SMART" id="SM00238">
    <property type="entry name" value="BIR"/>
    <property type="match status" value="1"/>
</dbReference>
<dbReference type="SUPFAM" id="SSF57924">
    <property type="entry name" value="Inhibitor of apoptosis (IAP) repeat"/>
    <property type="match status" value="2"/>
</dbReference>
<dbReference type="PANTHER" id="PTHR10044">
    <property type="entry name" value="INHIBITOR OF APOPTOSIS"/>
    <property type="match status" value="1"/>
</dbReference>
<dbReference type="InterPro" id="IPR050784">
    <property type="entry name" value="IAP"/>
</dbReference>
<organism evidence="1 2">
    <name type="scientific">Tegillarca granosa</name>
    <name type="common">Malaysian cockle</name>
    <name type="synonym">Anadara granosa</name>
    <dbReference type="NCBI Taxonomy" id="220873"/>
    <lineage>
        <taxon>Eukaryota</taxon>
        <taxon>Metazoa</taxon>
        <taxon>Spiralia</taxon>
        <taxon>Lophotrochozoa</taxon>
        <taxon>Mollusca</taxon>
        <taxon>Bivalvia</taxon>
        <taxon>Autobranchia</taxon>
        <taxon>Pteriomorphia</taxon>
        <taxon>Arcoida</taxon>
        <taxon>Arcoidea</taxon>
        <taxon>Arcidae</taxon>
        <taxon>Tegillarca</taxon>
    </lineage>
</organism>
<accession>A0ABQ9FIT7</accession>